<evidence type="ECO:0000256" key="5">
    <source>
        <dbReference type="ARBA" id="ARBA00023288"/>
    </source>
</evidence>
<evidence type="ECO:0000256" key="7">
    <source>
        <dbReference type="ARBA" id="ARBA00026133"/>
    </source>
</evidence>
<gene>
    <name evidence="12" type="ORF">CC86DRAFT_454528</name>
</gene>
<evidence type="ECO:0000256" key="9">
    <source>
        <dbReference type="PROSITE-ProRule" id="PRU00290"/>
    </source>
</evidence>
<keyword evidence="2" id="KW-0488">Methylation</keyword>
<evidence type="ECO:0000256" key="6">
    <source>
        <dbReference type="ARBA" id="ARBA00023289"/>
    </source>
</evidence>
<keyword evidence="3" id="KW-0472">Membrane</keyword>
<evidence type="ECO:0000259" key="11">
    <source>
        <dbReference type="PROSITE" id="PS50892"/>
    </source>
</evidence>
<dbReference type="PANTHER" id="PTHR45806:SF1">
    <property type="entry name" value="SYNAPTOBREVIN HOMOLOG YKT6"/>
    <property type="match status" value="1"/>
</dbReference>
<dbReference type="Pfam" id="PF13774">
    <property type="entry name" value="Longin"/>
    <property type="match status" value="1"/>
</dbReference>
<reference evidence="12" key="1">
    <citation type="journal article" date="2020" name="Stud. Mycol.">
        <title>101 Dothideomycetes genomes: a test case for predicting lifestyles and emergence of pathogens.</title>
        <authorList>
            <person name="Haridas S."/>
            <person name="Albert R."/>
            <person name="Binder M."/>
            <person name="Bloem J."/>
            <person name="Labutti K."/>
            <person name="Salamov A."/>
            <person name="Andreopoulos B."/>
            <person name="Baker S."/>
            <person name="Barry K."/>
            <person name="Bills G."/>
            <person name="Bluhm B."/>
            <person name="Cannon C."/>
            <person name="Castanera R."/>
            <person name="Culley D."/>
            <person name="Daum C."/>
            <person name="Ezra D."/>
            <person name="Gonzalez J."/>
            <person name="Henrissat B."/>
            <person name="Kuo A."/>
            <person name="Liang C."/>
            <person name="Lipzen A."/>
            <person name="Lutzoni F."/>
            <person name="Magnuson J."/>
            <person name="Mondo S."/>
            <person name="Nolan M."/>
            <person name="Ohm R."/>
            <person name="Pangilinan J."/>
            <person name="Park H.-J."/>
            <person name="Ramirez L."/>
            <person name="Alfaro M."/>
            <person name="Sun H."/>
            <person name="Tritt A."/>
            <person name="Yoshinaga Y."/>
            <person name="Zwiers L.-H."/>
            <person name="Turgeon B."/>
            <person name="Goodwin S."/>
            <person name="Spatafora J."/>
            <person name="Crous P."/>
            <person name="Grigoriev I."/>
        </authorList>
    </citation>
    <scope>NUCLEOTIDE SEQUENCE</scope>
    <source>
        <strain evidence="12">CBS 113818</strain>
    </source>
</reference>
<evidence type="ECO:0000313" key="12">
    <source>
        <dbReference type="EMBL" id="KAF2828892.1"/>
    </source>
</evidence>
<evidence type="ECO:0000256" key="3">
    <source>
        <dbReference type="ARBA" id="ARBA00023136"/>
    </source>
</evidence>
<evidence type="ECO:0000259" key="10">
    <source>
        <dbReference type="PROSITE" id="PS50859"/>
    </source>
</evidence>
<keyword evidence="6" id="KW-0636">Prenylation</keyword>
<protein>
    <recommendedName>
        <fullName evidence="7">Synaptobrevin homolog YKT6</fullName>
    </recommendedName>
</protein>
<dbReference type="Gene3D" id="1.20.5.110">
    <property type="match status" value="1"/>
</dbReference>
<dbReference type="GO" id="GO:0006888">
    <property type="term" value="P:endoplasmic reticulum to Golgi vesicle-mediated transport"/>
    <property type="evidence" value="ECO:0007669"/>
    <property type="project" value="TreeGrafter"/>
</dbReference>
<dbReference type="PROSITE" id="PS50859">
    <property type="entry name" value="LONGIN"/>
    <property type="match status" value="1"/>
</dbReference>
<accession>A0A6A7A6H9</accession>
<keyword evidence="5" id="KW-0449">Lipoprotein</keyword>
<dbReference type="InterPro" id="IPR011012">
    <property type="entry name" value="Longin-like_dom_sf"/>
</dbReference>
<dbReference type="PANTHER" id="PTHR45806">
    <property type="entry name" value="SYNAPTOBREVIN HOMOLOG YKT6"/>
    <property type="match status" value="1"/>
</dbReference>
<dbReference type="OrthoDB" id="27923at2759"/>
<dbReference type="Pfam" id="PF00957">
    <property type="entry name" value="Synaptobrevin"/>
    <property type="match status" value="1"/>
</dbReference>
<evidence type="ECO:0000256" key="8">
    <source>
        <dbReference type="ARBA" id="ARBA00046278"/>
    </source>
</evidence>
<dbReference type="PROSITE" id="PS50892">
    <property type="entry name" value="V_SNARE"/>
    <property type="match status" value="1"/>
</dbReference>
<evidence type="ECO:0000256" key="2">
    <source>
        <dbReference type="ARBA" id="ARBA00022481"/>
    </source>
</evidence>
<keyword evidence="13" id="KW-1185">Reference proteome</keyword>
<dbReference type="GO" id="GO:0016020">
    <property type="term" value="C:membrane"/>
    <property type="evidence" value="ECO:0007669"/>
    <property type="project" value="InterPro"/>
</dbReference>
<dbReference type="AlphaFoldDB" id="A0A6A7A6H9"/>
<evidence type="ECO:0000256" key="1">
    <source>
        <dbReference type="ARBA" id="ARBA00008025"/>
    </source>
</evidence>
<evidence type="ECO:0000313" key="13">
    <source>
        <dbReference type="Proteomes" id="UP000799424"/>
    </source>
</evidence>
<name>A0A6A7A6H9_9PLEO</name>
<dbReference type="InterPro" id="IPR001388">
    <property type="entry name" value="Synaptobrevin-like"/>
</dbReference>
<dbReference type="Gene3D" id="3.30.450.50">
    <property type="entry name" value="Longin domain"/>
    <property type="match status" value="1"/>
</dbReference>
<dbReference type="PRINTS" id="PR00219">
    <property type="entry name" value="SYNAPTOBREVN"/>
</dbReference>
<sequence length="208" mass="23732">MKLLYLAVLKNDVTPVSPELCVERDLSSYNYFQRATVAKFLTFFATEVVGPRTGPDVTKSITMEDKDKELDVMLHIHSRKEGICVISITDKVYPDRVALALCRKVAEEFTYKFPRTAYESAKVGSPQLSYPELATYLEKYQNPEEADNIAKIQKELDQTTQVMREAMESLLERGEKIDNLVSKSDNLSQQSKMFYTQAKKQNSCCTVM</sequence>
<keyword evidence="4" id="KW-0564">Palmitate</keyword>
<comment type="similarity">
    <text evidence="1">Belongs to the synaptobrevin family.</text>
</comment>
<keyword evidence="9" id="KW-0175">Coiled coil</keyword>
<dbReference type="SUPFAM" id="SSF58038">
    <property type="entry name" value="SNARE fusion complex"/>
    <property type="match status" value="1"/>
</dbReference>
<comment type="subcellular location">
    <subcellularLocation>
        <location evidence="8">Endomembrane system</location>
        <topology evidence="8">Lipid-anchor</topology>
        <orientation evidence="8">Cytoplasmic side</orientation>
    </subcellularLocation>
</comment>
<feature type="domain" description="V-SNARE coiled-coil homology" evidence="11">
    <location>
        <begin position="148"/>
        <end position="208"/>
    </location>
</feature>
<dbReference type="EMBL" id="MU006222">
    <property type="protein sequence ID" value="KAF2828892.1"/>
    <property type="molecule type" value="Genomic_DNA"/>
</dbReference>
<dbReference type="GO" id="GO:0005794">
    <property type="term" value="C:Golgi apparatus"/>
    <property type="evidence" value="ECO:0007669"/>
    <property type="project" value="TreeGrafter"/>
</dbReference>
<dbReference type="GO" id="GO:0005484">
    <property type="term" value="F:SNAP receptor activity"/>
    <property type="evidence" value="ECO:0007669"/>
    <property type="project" value="TreeGrafter"/>
</dbReference>
<dbReference type="Proteomes" id="UP000799424">
    <property type="component" value="Unassembled WGS sequence"/>
</dbReference>
<dbReference type="SUPFAM" id="SSF64356">
    <property type="entry name" value="SNARE-like"/>
    <property type="match status" value="1"/>
</dbReference>
<dbReference type="CDD" id="cd14824">
    <property type="entry name" value="Longin"/>
    <property type="match status" value="1"/>
</dbReference>
<proteinExistence type="inferred from homology"/>
<feature type="domain" description="Longin" evidence="10">
    <location>
        <begin position="71"/>
        <end position="137"/>
    </location>
</feature>
<dbReference type="InterPro" id="IPR010908">
    <property type="entry name" value="Longin_dom"/>
</dbReference>
<dbReference type="InterPro" id="IPR042855">
    <property type="entry name" value="V_SNARE_CC"/>
</dbReference>
<organism evidence="12 13">
    <name type="scientific">Ophiobolus disseminans</name>
    <dbReference type="NCBI Taxonomy" id="1469910"/>
    <lineage>
        <taxon>Eukaryota</taxon>
        <taxon>Fungi</taxon>
        <taxon>Dikarya</taxon>
        <taxon>Ascomycota</taxon>
        <taxon>Pezizomycotina</taxon>
        <taxon>Dothideomycetes</taxon>
        <taxon>Pleosporomycetidae</taxon>
        <taxon>Pleosporales</taxon>
        <taxon>Pleosporineae</taxon>
        <taxon>Phaeosphaeriaceae</taxon>
        <taxon>Ophiobolus</taxon>
    </lineage>
</organism>
<evidence type="ECO:0000256" key="4">
    <source>
        <dbReference type="ARBA" id="ARBA00023139"/>
    </source>
</evidence>